<accession>A0ACC7SB46</accession>
<comment type="caution">
    <text evidence="1">The sequence shown here is derived from an EMBL/GenBank/DDBJ whole genome shotgun (WGS) entry which is preliminary data.</text>
</comment>
<gene>
    <name evidence="1" type="ORF">FJR39_21640</name>
</gene>
<organism evidence="1 2">
    <name type="scientific">Dolichospermum flos-aquae UHCC 0037</name>
    <dbReference type="NCBI Taxonomy" id="2590026"/>
    <lineage>
        <taxon>Bacteria</taxon>
        <taxon>Bacillati</taxon>
        <taxon>Cyanobacteriota</taxon>
        <taxon>Cyanophyceae</taxon>
        <taxon>Nostocales</taxon>
        <taxon>Aphanizomenonaceae</taxon>
        <taxon>Dolichospermum</taxon>
    </lineage>
</organism>
<sequence>MICVRFNPWFFKDEEKLLLSFFKTLADALNQKLQTRVQEIGGWLAKCGEILAPLSLADPTGAVRGSGQIFEKIGNLFSQVELEENKKRIEKILDEENKRIVIFIDDIDRLDKSEIQSIFKLVKLSAGFRNTIYLLAFDEEKVAAAISEKYGSGDVDAGRSFLEKIIQVPLTLPQVSFGSLQEFCFKCIDDALKNAELELIEEDVRRFFKYFSEGLAIQLKTPRVAQRYGNAITFYVPLLKGEVNIVDLLLIEGVKILYPKLYNSIKEKPSYFLGEILDQGANFEQVKKLINDFIEKNISDLSQEAQLCAKNLLKELFPRLTGVLGNIHHGSDWQAKWTQEKRIASLRYFKRYFAYSIPEDDISDQRLIVFLSKLDKGSTSDISNEIKEITNYQGSKIETFITEIFRKVNQLSPSASQNLVLALAQIGDYFPKPETLYSFDSSFSKAGILISDLIQRLDTFDAKFKLCQDILQVAEPISFATECFRWMRIIKKDEEKDEESLFSESALKSLAEIVVDRIRNIAQEEAIYTIFPDSARELLSFWAYWSSKEETNNYLQKLFENDSSNSVEFLKCYIPTVWSMGMEPPYRVGLPFKGDIDRHSYDAIISVVDAELFIQFLRSIYSEKLNSQEFYQKNDPRSSEELAACQFVYIHQKVLTELNNIDSNNSET</sequence>
<evidence type="ECO:0000313" key="1">
    <source>
        <dbReference type="EMBL" id="MTJ45584.1"/>
    </source>
</evidence>
<dbReference type="EMBL" id="VILF01000006">
    <property type="protein sequence ID" value="MTJ45584.1"/>
    <property type="molecule type" value="Genomic_DNA"/>
</dbReference>
<proteinExistence type="predicted"/>
<dbReference type="Proteomes" id="UP001517388">
    <property type="component" value="Unassembled WGS sequence"/>
</dbReference>
<evidence type="ECO:0000313" key="2">
    <source>
        <dbReference type="Proteomes" id="UP001517388"/>
    </source>
</evidence>
<reference evidence="2" key="1">
    <citation type="journal article" date="2020" name="Toxins">
        <title>Phylogenomic Analysis of Secondary Metabolism in the Toxic Cyanobacterial Genera Anabaena, Dolichospermum and Aphanizomenon.</title>
        <authorList>
            <person name="Oesterholm J."/>
            <person name="Popin R.V."/>
            <person name="Fewer D.P."/>
            <person name="Sivonen K."/>
        </authorList>
    </citation>
    <scope>NUCLEOTIDE SEQUENCE [LARGE SCALE GENOMIC DNA]</scope>
    <source>
        <strain evidence="2">UHCC 0037</strain>
    </source>
</reference>
<name>A0ACC7SB46_DOLFA</name>
<protein>
    <submittedName>
        <fullName evidence="1">Uncharacterized protein</fullName>
    </submittedName>
</protein>
<keyword evidence="2" id="KW-1185">Reference proteome</keyword>